<evidence type="ECO:0000256" key="1">
    <source>
        <dbReference type="ARBA" id="ARBA00005696"/>
    </source>
</evidence>
<evidence type="ECO:0000256" key="5">
    <source>
        <dbReference type="ARBA" id="ARBA00023006"/>
    </source>
</evidence>
<dbReference type="Gene3D" id="3.30.1460.50">
    <property type="match status" value="1"/>
</dbReference>
<protein>
    <recommendedName>
        <fullName evidence="2">Ubiquitin-like-conjugating enzyme ATG10</fullName>
    </recommendedName>
    <alternativeName>
        <fullName evidence="6">Autophagy-related protein 10</fullName>
    </alternativeName>
</protein>
<dbReference type="Gramene" id="Psat04G0619100-T1">
    <property type="protein sequence ID" value="KAI5423100.1"/>
    <property type="gene ID" value="KIW84_046191"/>
</dbReference>
<keyword evidence="5" id="KW-0072">Autophagy</keyword>
<evidence type="ECO:0000256" key="4">
    <source>
        <dbReference type="ARBA" id="ARBA00022786"/>
    </source>
</evidence>
<sequence length="377" mass="43042">MKSSRQISVISSRLTIVISGAYNRFSDPFLAVLASCNSAAPRLQIVFNYSRIGIDNSSYLAWSYFHRCRQGSEIGIERKENKQCRQGPRPNKIDYQALFVNPNSDSTVPSTEPPFPTRAIKTVQWSEESHSPSLNLGGMDIKEPVKNKIPWDGTLSLNDFTLSAFTFSDKWKLFNPFFPPWLWTTCPKHHLGSSHKMEGYLSLRNVCVVKSSEEEESNRSLTRKESNISQTEEPFDDATLVCPEDEVNHYDFHIIYSPSYRVPVLYFRSYHSDGQPLPFSEIEKDLPGHSAELLLESKWTFITQEEHPYLNRPWYKLHPCGTSEWMKLLLCGGDTSLNNNLVQQYLVSWFSVVGQVVGLKTPLGMLDNIVSNNSQIK</sequence>
<keyword evidence="8" id="KW-1185">Reference proteome</keyword>
<evidence type="ECO:0000313" key="8">
    <source>
        <dbReference type="Proteomes" id="UP001058974"/>
    </source>
</evidence>
<keyword evidence="4" id="KW-0833">Ubl conjugation pathway</keyword>
<organism evidence="7 8">
    <name type="scientific">Pisum sativum</name>
    <name type="common">Garden pea</name>
    <name type="synonym">Lathyrus oleraceus</name>
    <dbReference type="NCBI Taxonomy" id="3888"/>
    <lineage>
        <taxon>Eukaryota</taxon>
        <taxon>Viridiplantae</taxon>
        <taxon>Streptophyta</taxon>
        <taxon>Embryophyta</taxon>
        <taxon>Tracheophyta</taxon>
        <taxon>Spermatophyta</taxon>
        <taxon>Magnoliopsida</taxon>
        <taxon>eudicotyledons</taxon>
        <taxon>Gunneridae</taxon>
        <taxon>Pentapetalae</taxon>
        <taxon>rosids</taxon>
        <taxon>fabids</taxon>
        <taxon>Fabales</taxon>
        <taxon>Fabaceae</taxon>
        <taxon>Papilionoideae</taxon>
        <taxon>50 kb inversion clade</taxon>
        <taxon>NPAAA clade</taxon>
        <taxon>Hologalegina</taxon>
        <taxon>IRL clade</taxon>
        <taxon>Fabeae</taxon>
        <taxon>Lathyrus</taxon>
    </lineage>
</organism>
<dbReference type="GO" id="GO:0061651">
    <property type="term" value="F:Atg12 conjugating enzyme activity"/>
    <property type="evidence" value="ECO:0007669"/>
    <property type="project" value="TreeGrafter"/>
</dbReference>
<dbReference type="GO" id="GO:0000422">
    <property type="term" value="P:autophagy of mitochondrion"/>
    <property type="evidence" value="ECO:0007669"/>
    <property type="project" value="TreeGrafter"/>
</dbReference>
<dbReference type="GO" id="GO:0032446">
    <property type="term" value="P:protein modification by small protein conjugation"/>
    <property type="evidence" value="ECO:0007669"/>
    <property type="project" value="TreeGrafter"/>
</dbReference>
<dbReference type="GO" id="GO:0005829">
    <property type="term" value="C:cytosol"/>
    <property type="evidence" value="ECO:0007669"/>
    <property type="project" value="TreeGrafter"/>
</dbReference>
<name>A0A9D4XQB1_PEA</name>
<reference evidence="7 8" key="1">
    <citation type="journal article" date="2022" name="Nat. Genet.">
        <title>Improved pea reference genome and pan-genome highlight genomic features and evolutionary characteristics.</title>
        <authorList>
            <person name="Yang T."/>
            <person name="Liu R."/>
            <person name="Luo Y."/>
            <person name="Hu S."/>
            <person name="Wang D."/>
            <person name="Wang C."/>
            <person name="Pandey M.K."/>
            <person name="Ge S."/>
            <person name="Xu Q."/>
            <person name="Li N."/>
            <person name="Li G."/>
            <person name="Huang Y."/>
            <person name="Saxena R.K."/>
            <person name="Ji Y."/>
            <person name="Li M."/>
            <person name="Yan X."/>
            <person name="He Y."/>
            <person name="Liu Y."/>
            <person name="Wang X."/>
            <person name="Xiang C."/>
            <person name="Varshney R.K."/>
            <person name="Ding H."/>
            <person name="Gao S."/>
            <person name="Zong X."/>
        </authorList>
    </citation>
    <scope>NUCLEOTIDE SEQUENCE [LARGE SCALE GENOMIC DNA]</scope>
    <source>
        <strain evidence="7 8">cv. Zhongwan 6</strain>
    </source>
</reference>
<dbReference type="Proteomes" id="UP001058974">
    <property type="component" value="Chromosome 4"/>
</dbReference>
<comment type="similarity">
    <text evidence="1">Belongs to the ATG10 family.</text>
</comment>
<dbReference type="GO" id="GO:0000045">
    <property type="term" value="P:autophagosome assembly"/>
    <property type="evidence" value="ECO:0007669"/>
    <property type="project" value="TreeGrafter"/>
</dbReference>
<gene>
    <name evidence="7" type="ORF">KIW84_046191</name>
</gene>
<dbReference type="PANTHER" id="PTHR14957">
    <property type="entry name" value="UBIQUITIN-LIKE-CONJUGATING ENZYME ATG10"/>
    <property type="match status" value="1"/>
</dbReference>
<evidence type="ECO:0000313" key="7">
    <source>
        <dbReference type="EMBL" id="KAI5423100.1"/>
    </source>
</evidence>
<dbReference type="PANTHER" id="PTHR14957:SF1">
    <property type="entry name" value="UBIQUITIN-LIKE-CONJUGATING ENZYME ATG10"/>
    <property type="match status" value="1"/>
</dbReference>
<dbReference type="AlphaFoldDB" id="A0A9D4XQB1"/>
<evidence type="ECO:0000256" key="2">
    <source>
        <dbReference type="ARBA" id="ARBA00021099"/>
    </source>
</evidence>
<comment type="caution">
    <text evidence="7">The sequence shown here is derived from an EMBL/GenBank/DDBJ whole genome shotgun (WGS) entry which is preliminary data.</text>
</comment>
<keyword evidence="3" id="KW-0808">Transferase</keyword>
<evidence type="ECO:0000256" key="6">
    <source>
        <dbReference type="ARBA" id="ARBA00029833"/>
    </source>
</evidence>
<proteinExistence type="inferred from homology"/>
<dbReference type="Pfam" id="PF03987">
    <property type="entry name" value="Autophagy_act_C"/>
    <property type="match status" value="1"/>
</dbReference>
<accession>A0A9D4XQB1</accession>
<dbReference type="InterPro" id="IPR007135">
    <property type="entry name" value="Atg3/Atg10"/>
</dbReference>
<dbReference type="EMBL" id="JAMSHJ010000004">
    <property type="protein sequence ID" value="KAI5423100.1"/>
    <property type="molecule type" value="Genomic_DNA"/>
</dbReference>
<evidence type="ECO:0000256" key="3">
    <source>
        <dbReference type="ARBA" id="ARBA00022679"/>
    </source>
</evidence>